<reference evidence="1" key="1">
    <citation type="journal article" date="2020" name="Nature">
        <title>Giant virus diversity and host interactions through global metagenomics.</title>
        <authorList>
            <person name="Schulz F."/>
            <person name="Roux S."/>
            <person name="Paez-Espino D."/>
            <person name="Jungbluth S."/>
            <person name="Walsh D.A."/>
            <person name="Denef V.J."/>
            <person name="McMahon K.D."/>
            <person name="Konstantinidis K.T."/>
            <person name="Eloe-Fadrosh E.A."/>
            <person name="Kyrpides N.C."/>
            <person name="Woyke T."/>
        </authorList>
    </citation>
    <scope>NUCLEOTIDE SEQUENCE</scope>
    <source>
        <strain evidence="1">GVMAG-M-3300025860-25</strain>
    </source>
</reference>
<accession>A0A6C0J9T5</accession>
<organism evidence="1">
    <name type="scientific">viral metagenome</name>
    <dbReference type="NCBI Taxonomy" id="1070528"/>
    <lineage>
        <taxon>unclassified sequences</taxon>
        <taxon>metagenomes</taxon>
        <taxon>organismal metagenomes</taxon>
    </lineage>
</organism>
<evidence type="ECO:0000313" key="1">
    <source>
        <dbReference type="EMBL" id="QHU01486.1"/>
    </source>
</evidence>
<dbReference type="AlphaFoldDB" id="A0A6C0J9T5"/>
<proteinExistence type="predicted"/>
<protein>
    <submittedName>
        <fullName evidence="1">Uncharacterized protein</fullName>
    </submittedName>
</protein>
<dbReference type="EMBL" id="MN740343">
    <property type="protein sequence ID" value="QHU01486.1"/>
    <property type="molecule type" value="Genomic_DNA"/>
</dbReference>
<sequence length="317" mass="36354">MEQSEVKTIKKIKKIKIIKKNTDSKNKETAIVDYSDNIVTYTWCECGENHHGNQQIGEIADPGQGFMKADLVAAKTFAEENYNCDTEMFNLKKMGLINDAGEPLIIKNKINEIVKVNSAHFLIIRGFIPAILTKYGFSMNDLMKEVMEQKWDNKYWDTRRQKVLNKHARENNVISGITQTANYAEGKGTIHAFKNMTIMDILKKEFMKIGEKFNFACAEGNKYMDGGKKKNGIGWHGDSERRRVLSMRLGLNPSMPFYYRWKYKHKEIGQIMKWDINAGDVMVMSEWAVGAEWKKSSLVTLVHATGANKYVKPKSDN</sequence>
<name>A0A6C0J9T5_9ZZZZ</name>